<dbReference type="Proteomes" id="UP000044625">
    <property type="component" value="Unassembled WGS sequence"/>
</dbReference>
<dbReference type="Proteomes" id="UP000045840">
    <property type="component" value="Unassembled WGS sequence"/>
</dbReference>
<dbReference type="AlphaFoldDB" id="A0A0T9QRB6"/>
<sequence>MNDNVPIQNMLGDLHSRYSKLLSDLERLKGFQQKIELLKEQARNDNKAREMLTRLDEAFPNGLHQDKTQIITCISKMKIQFKQLETQLKNISSGGQCS</sequence>
<dbReference type="OrthoDB" id="6480207at2"/>
<dbReference type="STRING" id="1288385.ERS137968_04025"/>
<dbReference type="RefSeq" id="WP_049614402.1">
    <property type="nucleotide sequence ID" value="NZ_CAWMMU010000028.1"/>
</dbReference>
<gene>
    <name evidence="1" type="ORF">ERS008529_03490</name>
    <name evidence="2" type="ORF">ERS137968_04025</name>
</gene>
<name>A0A0T9QRB6_9GAMM</name>
<protein>
    <submittedName>
        <fullName evidence="1">Chromosome segregation ATPase</fullName>
    </submittedName>
</protein>
<dbReference type="EMBL" id="CWJL01000028">
    <property type="protein sequence ID" value="CRY68895.1"/>
    <property type="molecule type" value="Genomic_DNA"/>
</dbReference>
<proteinExistence type="predicted"/>
<keyword evidence="3" id="KW-1185">Reference proteome</keyword>
<evidence type="ECO:0000313" key="4">
    <source>
        <dbReference type="Proteomes" id="UP000045840"/>
    </source>
</evidence>
<evidence type="ECO:0000313" key="1">
    <source>
        <dbReference type="EMBL" id="CNI24683.1"/>
    </source>
</evidence>
<accession>A0A0T9QRB6</accession>
<reference evidence="4" key="1">
    <citation type="submission" date="2015-03" db="EMBL/GenBank/DDBJ databases">
        <authorList>
            <consortium name="Pathogen Informatics"/>
        </authorList>
    </citation>
    <scope>NUCLEOTIDE SEQUENCE [LARGE SCALE GENOMIC DNA]</scope>
    <source>
        <strain evidence="4">A125KOH2</strain>
    </source>
</reference>
<dbReference type="EMBL" id="CQAZ01000036">
    <property type="protein sequence ID" value="CNI24683.1"/>
    <property type="molecule type" value="Genomic_DNA"/>
</dbReference>
<evidence type="ECO:0000313" key="3">
    <source>
        <dbReference type="Proteomes" id="UP000044625"/>
    </source>
</evidence>
<reference evidence="2 3" key="2">
    <citation type="submission" date="2015-03" db="EMBL/GenBank/DDBJ databases">
        <authorList>
            <consortium name="Pathogen Informatics"/>
            <person name="Murphy D."/>
        </authorList>
    </citation>
    <scope>NUCLEOTIDE SEQUENCE [LARGE SCALE GENOMIC DNA]</scope>
    <source>
        <strain evidence="3">type strain: CIP110230</strain>
        <strain evidence="2">Type strain: CIP110230</strain>
    </source>
</reference>
<organism evidence="1 4">
    <name type="scientific">Yersinia pekkanenii</name>
    <dbReference type="NCBI Taxonomy" id="1288385"/>
    <lineage>
        <taxon>Bacteria</taxon>
        <taxon>Pseudomonadati</taxon>
        <taxon>Pseudomonadota</taxon>
        <taxon>Gammaproteobacteria</taxon>
        <taxon>Enterobacterales</taxon>
        <taxon>Yersiniaceae</taxon>
        <taxon>Yersinia</taxon>
    </lineage>
</organism>
<reference evidence="1" key="3">
    <citation type="submission" date="2015-03" db="EMBL/GenBank/DDBJ databases">
        <authorList>
            <person name="Murphy D."/>
        </authorList>
    </citation>
    <scope>NUCLEOTIDE SEQUENCE [LARGE SCALE GENOMIC DNA]</scope>
    <source>
        <strain evidence="1">A125KOH2</strain>
    </source>
</reference>
<evidence type="ECO:0000313" key="2">
    <source>
        <dbReference type="EMBL" id="CRY68895.1"/>
    </source>
</evidence>